<dbReference type="InterPro" id="IPR000845">
    <property type="entry name" value="Nucleoside_phosphorylase_d"/>
</dbReference>
<keyword evidence="6" id="KW-1185">Reference proteome</keyword>
<dbReference type="KEGG" id="rain:Rai3103_09255"/>
<protein>
    <recommendedName>
        <fullName evidence="2">Uridine phosphorylase</fullName>
        <ecNumber evidence="1">2.4.2.3</ecNumber>
    </recommendedName>
</protein>
<evidence type="ECO:0000313" key="5">
    <source>
        <dbReference type="EMBL" id="QGF23830.1"/>
    </source>
</evidence>
<dbReference type="PANTHER" id="PTHR43691:SF11">
    <property type="entry name" value="FI09636P-RELATED"/>
    <property type="match status" value="1"/>
</dbReference>
<proteinExistence type="predicted"/>
<dbReference type="AlphaFoldDB" id="A0A5Q2FA32"/>
<dbReference type="PANTHER" id="PTHR43691">
    <property type="entry name" value="URIDINE PHOSPHORYLASE"/>
    <property type="match status" value="1"/>
</dbReference>
<reference evidence="5 6" key="1">
    <citation type="submission" date="2019-10" db="EMBL/GenBank/DDBJ databases">
        <title>Genomic analysis of Raineyella sp. CBA3103.</title>
        <authorList>
            <person name="Roh S.W."/>
        </authorList>
    </citation>
    <scope>NUCLEOTIDE SEQUENCE [LARGE SCALE GENOMIC DNA]</scope>
    <source>
        <strain evidence="5 6">CBA3103</strain>
    </source>
</reference>
<evidence type="ECO:0000256" key="1">
    <source>
        <dbReference type="ARBA" id="ARBA00011888"/>
    </source>
</evidence>
<dbReference type="CDD" id="cd09007">
    <property type="entry name" value="NP-I_spr0068"/>
    <property type="match status" value="1"/>
</dbReference>
<feature type="domain" description="Nucleoside phosphorylase" evidence="4">
    <location>
        <begin position="71"/>
        <end position="235"/>
    </location>
</feature>
<dbReference type="GO" id="GO:0006152">
    <property type="term" value="P:purine nucleoside catabolic process"/>
    <property type="evidence" value="ECO:0007669"/>
    <property type="project" value="TreeGrafter"/>
</dbReference>
<dbReference type="Gene3D" id="3.40.50.1580">
    <property type="entry name" value="Nucleoside phosphorylase domain"/>
    <property type="match status" value="1"/>
</dbReference>
<sequence>MEPEPSFPLDTEAELADDLEQEGFLEPSALYERVDVPESVVLAFLPQTVREVGDREGSTVSRTIGDILEPRPLYEREHRGVRVGWCYPSMGAPHTAMVMEELIARGVRRFIAVGSAGVLRPELVMGHPFVVTSALRDEGTSSQYLTPSAVVEADPLGVRACREALVEGGIGFSTGRTWTTDAIYRETRGRVRRRMDQGCAVVEMEAAAMLAVARYRGVGFGQILFGADSLAGEAWESRAWPTAAAVHEAMFWWAMDAAARLGELEAAGGKSRQP</sequence>
<dbReference type="GO" id="GO:0004850">
    <property type="term" value="F:uridine phosphorylase activity"/>
    <property type="evidence" value="ECO:0007669"/>
    <property type="project" value="UniProtKB-EC"/>
</dbReference>
<dbReference type="EMBL" id="CP045725">
    <property type="protein sequence ID" value="QGF23830.1"/>
    <property type="molecule type" value="Genomic_DNA"/>
</dbReference>
<evidence type="ECO:0000256" key="3">
    <source>
        <dbReference type="ARBA" id="ARBA00048447"/>
    </source>
</evidence>
<evidence type="ECO:0000259" key="4">
    <source>
        <dbReference type="Pfam" id="PF01048"/>
    </source>
</evidence>
<evidence type="ECO:0000256" key="2">
    <source>
        <dbReference type="ARBA" id="ARBA00021980"/>
    </source>
</evidence>
<gene>
    <name evidence="5" type="ORF">Rai3103_09255</name>
</gene>
<evidence type="ECO:0000313" key="6">
    <source>
        <dbReference type="Proteomes" id="UP000386847"/>
    </source>
</evidence>
<dbReference type="Pfam" id="PF01048">
    <property type="entry name" value="PNP_UDP_1"/>
    <property type="match status" value="1"/>
</dbReference>
<comment type="catalytic activity">
    <reaction evidence="3">
        <text>uridine + phosphate = alpha-D-ribose 1-phosphate + uracil</text>
        <dbReference type="Rhea" id="RHEA:24388"/>
        <dbReference type="ChEBI" id="CHEBI:16704"/>
        <dbReference type="ChEBI" id="CHEBI:17568"/>
        <dbReference type="ChEBI" id="CHEBI:43474"/>
        <dbReference type="ChEBI" id="CHEBI:57720"/>
        <dbReference type="EC" id="2.4.2.3"/>
    </reaction>
</comment>
<dbReference type="GO" id="GO:0004731">
    <property type="term" value="F:purine-nucleoside phosphorylase activity"/>
    <property type="evidence" value="ECO:0007669"/>
    <property type="project" value="TreeGrafter"/>
</dbReference>
<dbReference type="InterPro" id="IPR035994">
    <property type="entry name" value="Nucleoside_phosphorylase_sf"/>
</dbReference>
<dbReference type="GO" id="GO:0005829">
    <property type="term" value="C:cytosol"/>
    <property type="evidence" value="ECO:0007669"/>
    <property type="project" value="TreeGrafter"/>
</dbReference>
<name>A0A5Q2FA32_9ACTN</name>
<dbReference type="RefSeq" id="WP_153572360.1">
    <property type="nucleotide sequence ID" value="NZ_CP045725.1"/>
</dbReference>
<accession>A0A5Q2FA32</accession>
<organism evidence="5 6">
    <name type="scientific">Raineyella fluvialis</name>
    <dbReference type="NCBI Taxonomy" id="2662261"/>
    <lineage>
        <taxon>Bacteria</taxon>
        <taxon>Bacillati</taxon>
        <taxon>Actinomycetota</taxon>
        <taxon>Actinomycetes</taxon>
        <taxon>Propionibacteriales</taxon>
        <taxon>Propionibacteriaceae</taxon>
        <taxon>Raineyella</taxon>
    </lineage>
</organism>
<dbReference type="Proteomes" id="UP000386847">
    <property type="component" value="Chromosome"/>
</dbReference>
<dbReference type="SUPFAM" id="SSF53167">
    <property type="entry name" value="Purine and uridine phosphorylases"/>
    <property type="match status" value="1"/>
</dbReference>
<dbReference type="EC" id="2.4.2.3" evidence="1"/>